<comment type="caution">
    <text evidence="3">The sequence shown here is derived from an EMBL/GenBank/DDBJ whole genome shotgun (WGS) entry which is preliminary data.</text>
</comment>
<keyword evidence="4" id="KW-1185">Reference proteome</keyword>
<proteinExistence type="predicted"/>
<dbReference type="PANTHER" id="PTHR46797">
    <property type="entry name" value="HTH-TYPE TRANSCRIPTIONAL REGULATOR"/>
    <property type="match status" value="1"/>
</dbReference>
<feature type="domain" description="HTH cro/C1-type" evidence="2">
    <location>
        <begin position="10"/>
        <end position="65"/>
    </location>
</feature>
<dbReference type="RefSeq" id="WP_382038071.1">
    <property type="nucleotide sequence ID" value="NZ_JBHSKJ010000003.1"/>
</dbReference>
<dbReference type="SUPFAM" id="SSF47413">
    <property type="entry name" value="lambda repressor-like DNA-binding domains"/>
    <property type="match status" value="1"/>
</dbReference>
<accession>A0ABV9ZSE3</accession>
<dbReference type="SMART" id="SM00530">
    <property type="entry name" value="HTH_XRE"/>
    <property type="match status" value="1"/>
</dbReference>
<protein>
    <submittedName>
        <fullName evidence="3">Helix-turn-helix domain-containing protein</fullName>
    </submittedName>
</protein>
<dbReference type="InterPro" id="IPR010982">
    <property type="entry name" value="Lambda_DNA-bd_dom_sf"/>
</dbReference>
<evidence type="ECO:0000313" key="4">
    <source>
        <dbReference type="Proteomes" id="UP001596222"/>
    </source>
</evidence>
<dbReference type="Gene3D" id="1.10.260.40">
    <property type="entry name" value="lambda repressor-like DNA-binding domains"/>
    <property type="match status" value="1"/>
</dbReference>
<dbReference type="EMBL" id="JBHSKJ010000003">
    <property type="protein sequence ID" value="MFC5144311.1"/>
    <property type="molecule type" value="Genomic_DNA"/>
</dbReference>
<sequence>MGTLTVGARIRYWRRRNGNRSQAAIAGLCGISEDHLSQIERGRRTPALETLLSIAREIGVPVSALLDEDAPVDQPAAPRIASDVTRVLMGYCASSRSAPAAPAALRERVEHAWRTWQTSQTRYTDTARLLPELLSDVQHAVEAHRLRSEVQDRREALRAAADLYGLLRSYCRRTGRNDLSLLVADRALRAAQDADDPLRIAAAEWNLGHVLLSQSDPEGAEEVASRAIEELARTPESDDREALAGALELVVSTAAAQRRDWWRARQRLEKAALPHAARVGEGNVHWTVFGPTNVGLHALGIEMLAGETTEALRRADQVDIERLPSLERRFTFLLDVARCYDMRREDASVLVHLLDIEQFAPEDLARNPVARQIVSSLRDRVRPTYRRQVEALAERLGIDEPGPGDNPV</sequence>
<evidence type="ECO:0000259" key="2">
    <source>
        <dbReference type="PROSITE" id="PS50943"/>
    </source>
</evidence>
<dbReference type="Pfam" id="PF01381">
    <property type="entry name" value="HTH_3"/>
    <property type="match status" value="1"/>
</dbReference>
<evidence type="ECO:0000313" key="3">
    <source>
        <dbReference type="EMBL" id="MFC5144311.1"/>
    </source>
</evidence>
<organism evidence="3 4">
    <name type="scientific">Streptomyces aureoversilis</name>
    <dbReference type="NCBI Taxonomy" id="67277"/>
    <lineage>
        <taxon>Bacteria</taxon>
        <taxon>Bacillati</taxon>
        <taxon>Actinomycetota</taxon>
        <taxon>Actinomycetes</taxon>
        <taxon>Kitasatosporales</taxon>
        <taxon>Streptomycetaceae</taxon>
        <taxon>Streptomyces</taxon>
    </lineage>
</organism>
<dbReference type="Gene3D" id="1.25.40.10">
    <property type="entry name" value="Tetratricopeptide repeat domain"/>
    <property type="match status" value="1"/>
</dbReference>
<dbReference type="InterPro" id="IPR001387">
    <property type="entry name" value="Cro/C1-type_HTH"/>
</dbReference>
<dbReference type="InterPro" id="IPR050807">
    <property type="entry name" value="TransReg_Diox_bact_type"/>
</dbReference>
<dbReference type="CDD" id="cd00093">
    <property type="entry name" value="HTH_XRE"/>
    <property type="match status" value="1"/>
</dbReference>
<dbReference type="PROSITE" id="PS50943">
    <property type="entry name" value="HTH_CROC1"/>
    <property type="match status" value="1"/>
</dbReference>
<dbReference type="Proteomes" id="UP001596222">
    <property type="component" value="Unassembled WGS sequence"/>
</dbReference>
<evidence type="ECO:0000256" key="1">
    <source>
        <dbReference type="ARBA" id="ARBA00023125"/>
    </source>
</evidence>
<name>A0ABV9ZSE3_9ACTN</name>
<gene>
    <name evidence="3" type="ORF">ACFPP6_06370</name>
</gene>
<keyword evidence="1" id="KW-0238">DNA-binding</keyword>
<dbReference type="InterPro" id="IPR011990">
    <property type="entry name" value="TPR-like_helical_dom_sf"/>
</dbReference>
<reference evidence="4" key="1">
    <citation type="journal article" date="2019" name="Int. J. Syst. Evol. Microbiol.">
        <title>The Global Catalogue of Microorganisms (GCM) 10K type strain sequencing project: providing services to taxonomists for standard genome sequencing and annotation.</title>
        <authorList>
            <consortium name="The Broad Institute Genomics Platform"/>
            <consortium name="The Broad Institute Genome Sequencing Center for Infectious Disease"/>
            <person name="Wu L."/>
            <person name="Ma J."/>
        </authorList>
    </citation>
    <scope>NUCLEOTIDE SEQUENCE [LARGE SCALE GENOMIC DNA]</scope>
    <source>
        <strain evidence="4">CGMCC 4.1641</strain>
    </source>
</reference>
<dbReference type="PANTHER" id="PTHR46797:SF1">
    <property type="entry name" value="METHYLPHOSPHONATE SYNTHASE"/>
    <property type="match status" value="1"/>
</dbReference>